<reference evidence="3" key="1">
    <citation type="submission" date="2024-03" db="EMBL/GenBank/DDBJ databases">
        <title>WGS assembly of Saponaria officinalis var. Norfolk2.</title>
        <authorList>
            <person name="Jenkins J."/>
            <person name="Shu S."/>
            <person name="Grimwood J."/>
            <person name="Barry K."/>
            <person name="Goodstein D."/>
            <person name="Schmutz J."/>
            <person name="Leebens-Mack J."/>
            <person name="Osbourn A."/>
        </authorList>
    </citation>
    <scope>NUCLEOTIDE SEQUENCE [LARGE SCALE GENOMIC DNA]</scope>
    <source>
        <strain evidence="3">JIC</strain>
    </source>
</reference>
<dbReference type="Pfam" id="PF26133">
    <property type="entry name" value="DUF8039"/>
    <property type="match status" value="1"/>
</dbReference>
<evidence type="ECO:0000313" key="3">
    <source>
        <dbReference type="EMBL" id="KAK9669132.1"/>
    </source>
</evidence>
<evidence type="ECO:0008006" key="5">
    <source>
        <dbReference type="Google" id="ProtNLM"/>
    </source>
</evidence>
<evidence type="ECO:0000313" key="4">
    <source>
        <dbReference type="Proteomes" id="UP001443914"/>
    </source>
</evidence>
<dbReference type="EMBL" id="JBDFQZ010000013">
    <property type="protein sequence ID" value="KAK9669132.1"/>
    <property type="molecule type" value="Genomic_DNA"/>
</dbReference>
<protein>
    <recommendedName>
        <fullName evidence="5">Transposase</fullName>
    </recommendedName>
</protein>
<feature type="domain" description="DUF8039" evidence="2">
    <location>
        <begin position="773"/>
        <end position="852"/>
    </location>
</feature>
<evidence type="ECO:0000259" key="2">
    <source>
        <dbReference type="Pfam" id="PF26133"/>
    </source>
</evidence>
<dbReference type="InterPro" id="IPR025312">
    <property type="entry name" value="DUF4216"/>
</dbReference>
<name>A0AAW1H2R5_SAPOF</name>
<proteinExistence type="predicted"/>
<dbReference type="PANTHER" id="PTHR48258:SF9">
    <property type="entry name" value="OS01G0348150 PROTEIN"/>
    <property type="match status" value="1"/>
</dbReference>
<sequence length="855" mass="98501">MKTYKGFVKNAYRPEACIAHLGDMKTIGLPTSRHDDPFDGKGTLGRREATMSLDKWHMAHTYVLLNEDEVQPYVDKHMSFLKTRHRKANPKSIGIEHSKSFRTWFKDQVMKELQNASHTISNRLKSLSYGPDFLASFYSAYVINGCTFYTKDQDDKSTTKNSGVSLEAEAMHFSSAKDNCPIYSKMRYYGVIEEICELHYMDFTLPVFGCKWVENNNNVVCDSLGHISMNLNRLGHKYDPYILASQAKRVFYMTDPLDKRRSVVIISDPRNAVTDHDDNIRFEERSTPPEVENVDDTSDETSTYVRCDHDEGIWVDESNPRKRCRTGVECEKRRGRTILAKIGKSNNTESKIPLEWNHNKIPVGEHRESFSNYIGVVVRERVNINYREWEDVPKEVTDEVYAFITKGFIVPEDRKDYVLGRASILWRTFKARLRRDWLYESKGKNENVIRRKPPSSLYPWIDQTVWDKFIETYTDPKFKELSDLNRERAKSRTTQYRGGRKGYLYYEEEIRQNIPVGDVPRHLVWIRAHSRQENGVTYFDNPTNLEVAQAIKALEAQHIRGEINAMGRNDILGRALKTPKHGGSVRGVGSGVTNRQYFGYNKPTHLQTELSKVKSQLTDVLNTQKLMVSYLMSGECNPEQLKQLFLPNGQQVVASSDVDGDRIIGQGLQSVPFQLSHHLVGKQDGGCSANRKSSDHWLTVDDTNMFYDGFQEPNQEKDYRTETYKDKEKGVETETYCVPWPETQKYVPENQQIITQNEQVIIDQSFPKGVKSLCSLALQIEKWIHIVAFGTVYVPNEGEVIKHHFKPVPSGSYRVSISEEIDPNALLPCPEGEIIYVCQTTGIFLIWPRHLIFPI</sequence>
<dbReference type="InterPro" id="IPR058352">
    <property type="entry name" value="DUF8039"/>
</dbReference>
<dbReference type="Pfam" id="PF13952">
    <property type="entry name" value="DUF4216"/>
    <property type="match status" value="1"/>
</dbReference>
<comment type="caution">
    <text evidence="3">The sequence shown here is derived from an EMBL/GenBank/DDBJ whole genome shotgun (WGS) entry which is preliminary data.</text>
</comment>
<gene>
    <name evidence="3" type="ORF">RND81_13G111600</name>
</gene>
<dbReference type="PANTHER" id="PTHR48258">
    <property type="entry name" value="DUF4218 DOMAIN-CONTAINING PROTEIN-RELATED"/>
    <property type="match status" value="1"/>
</dbReference>
<accession>A0AAW1H2R5</accession>
<feature type="domain" description="DUF4216" evidence="1">
    <location>
        <begin position="197"/>
        <end position="259"/>
    </location>
</feature>
<organism evidence="3 4">
    <name type="scientific">Saponaria officinalis</name>
    <name type="common">Common soapwort</name>
    <name type="synonym">Lychnis saponaria</name>
    <dbReference type="NCBI Taxonomy" id="3572"/>
    <lineage>
        <taxon>Eukaryota</taxon>
        <taxon>Viridiplantae</taxon>
        <taxon>Streptophyta</taxon>
        <taxon>Embryophyta</taxon>
        <taxon>Tracheophyta</taxon>
        <taxon>Spermatophyta</taxon>
        <taxon>Magnoliopsida</taxon>
        <taxon>eudicotyledons</taxon>
        <taxon>Gunneridae</taxon>
        <taxon>Pentapetalae</taxon>
        <taxon>Caryophyllales</taxon>
        <taxon>Caryophyllaceae</taxon>
        <taxon>Caryophylleae</taxon>
        <taxon>Saponaria</taxon>
    </lineage>
</organism>
<dbReference type="AlphaFoldDB" id="A0AAW1H2R5"/>
<evidence type="ECO:0000259" key="1">
    <source>
        <dbReference type="Pfam" id="PF13952"/>
    </source>
</evidence>
<keyword evidence="4" id="KW-1185">Reference proteome</keyword>
<dbReference type="Proteomes" id="UP001443914">
    <property type="component" value="Unassembled WGS sequence"/>
</dbReference>